<dbReference type="Pfam" id="PF14457">
    <property type="entry name" value="Prok-E2_A"/>
    <property type="match status" value="1"/>
</dbReference>
<dbReference type="InterPro" id="IPR000594">
    <property type="entry name" value="ThiF_NAD_FAD-bd"/>
</dbReference>
<keyword evidence="5" id="KW-0482">Metalloprotease</keyword>
<feature type="region of interest" description="Disordered" evidence="6">
    <location>
        <begin position="289"/>
        <end position="318"/>
    </location>
</feature>
<dbReference type="EMBL" id="JBBEGL010000001">
    <property type="protein sequence ID" value="MEJ2885225.1"/>
    <property type="molecule type" value="Genomic_DNA"/>
</dbReference>
<dbReference type="SUPFAM" id="SSF69572">
    <property type="entry name" value="Activating enzymes of the ubiquitin-like proteins"/>
    <property type="match status" value="1"/>
</dbReference>
<accession>A0ABU8MZQ3</accession>
<dbReference type="RefSeq" id="WP_337711717.1">
    <property type="nucleotide sequence ID" value="NZ_JBBEGL010000001.1"/>
</dbReference>
<evidence type="ECO:0000256" key="5">
    <source>
        <dbReference type="ARBA" id="ARBA00023049"/>
    </source>
</evidence>
<dbReference type="InterPro" id="IPR037518">
    <property type="entry name" value="MPN"/>
</dbReference>
<evidence type="ECO:0000256" key="3">
    <source>
        <dbReference type="ARBA" id="ARBA00022801"/>
    </source>
</evidence>
<dbReference type="SUPFAM" id="SSF102712">
    <property type="entry name" value="JAB1/MPN domain"/>
    <property type="match status" value="1"/>
</dbReference>
<dbReference type="InterPro" id="IPR016135">
    <property type="entry name" value="UBQ-conjugating_enzyme/RWD"/>
</dbReference>
<evidence type="ECO:0000259" key="7">
    <source>
        <dbReference type="PROSITE" id="PS50249"/>
    </source>
</evidence>
<dbReference type="InterPro" id="IPR028090">
    <property type="entry name" value="JAB_dom_prok"/>
</dbReference>
<name>A0ABU8MZQ3_9PSEU</name>
<dbReference type="PANTHER" id="PTHR10953:SF102">
    <property type="entry name" value="ADENYLYLTRANSFERASE AND SULFURTRANSFERASE MOCS3"/>
    <property type="match status" value="1"/>
</dbReference>
<dbReference type="Proteomes" id="UP001370100">
    <property type="component" value="Unassembled WGS sequence"/>
</dbReference>
<keyword evidence="1" id="KW-0645">Protease</keyword>
<dbReference type="Pfam" id="PF00899">
    <property type="entry name" value="ThiF"/>
    <property type="match status" value="1"/>
</dbReference>
<evidence type="ECO:0000313" key="8">
    <source>
        <dbReference type="EMBL" id="MEJ2885225.1"/>
    </source>
</evidence>
<dbReference type="Pfam" id="PF14464">
    <property type="entry name" value="Prok-JAB"/>
    <property type="match status" value="1"/>
</dbReference>
<protein>
    <submittedName>
        <fullName evidence="8">ThiF family adenylyltransferase</fullName>
    </submittedName>
</protein>
<evidence type="ECO:0000256" key="2">
    <source>
        <dbReference type="ARBA" id="ARBA00022723"/>
    </source>
</evidence>
<keyword evidence="3" id="KW-0378">Hydrolase</keyword>
<evidence type="ECO:0000256" key="1">
    <source>
        <dbReference type="ARBA" id="ARBA00022670"/>
    </source>
</evidence>
<organism evidence="8 9">
    <name type="scientific">Actinomycetospora aeridis</name>
    <dbReference type="NCBI Taxonomy" id="3129231"/>
    <lineage>
        <taxon>Bacteria</taxon>
        <taxon>Bacillati</taxon>
        <taxon>Actinomycetota</taxon>
        <taxon>Actinomycetes</taxon>
        <taxon>Pseudonocardiales</taxon>
        <taxon>Pseudonocardiaceae</taxon>
        <taxon>Actinomycetospora</taxon>
    </lineage>
</organism>
<evidence type="ECO:0000256" key="4">
    <source>
        <dbReference type="ARBA" id="ARBA00022833"/>
    </source>
</evidence>
<dbReference type="GO" id="GO:0016779">
    <property type="term" value="F:nucleotidyltransferase activity"/>
    <property type="evidence" value="ECO:0007669"/>
    <property type="project" value="UniProtKB-KW"/>
</dbReference>
<dbReference type="InterPro" id="IPR035985">
    <property type="entry name" value="Ubiquitin-activating_enz"/>
</dbReference>
<dbReference type="CDD" id="cd00195">
    <property type="entry name" value="UBCc_UEV"/>
    <property type="match status" value="1"/>
</dbReference>
<feature type="domain" description="MPN" evidence="7">
    <location>
        <begin position="704"/>
        <end position="852"/>
    </location>
</feature>
<keyword evidence="9" id="KW-1185">Reference proteome</keyword>
<comment type="caution">
    <text evidence="8">The sequence shown here is derived from an EMBL/GenBank/DDBJ whole genome shotgun (WGS) entry which is preliminary data.</text>
</comment>
<dbReference type="InterPro" id="IPR045886">
    <property type="entry name" value="ThiF/MoeB/HesA"/>
</dbReference>
<evidence type="ECO:0000256" key="6">
    <source>
        <dbReference type="SAM" id="MobiDB-lite"/>
    </source>
</evidence>
<keyword evidence="8" id="KW-0548">Nucleotidyltransferase</keyword>
<reference evidence="8 9" key="1">
    <citation type="submission" date="2024-03" db="EMBL/GenBank/DDBJ databases">
        <title>Actinomycetospora sp. OC33-EN06, a novel actinomycete isolated from wild orchid (Aerides multiflora).</title>
        <authorList>
            <person name="Suriyachadkun C."/>
        </authorList>
    </citation>
    <scope>NUCLEOTIDE SEQUENCE [LARGE SCALE GENOMIC DNA]</scope>
    <source>
        <strain evidence="8 9">OC33-EN06</strain>
    </source>
</reference>
<keyword evidence="8" id="KW-0808">Transferase</keyword>
<proteinExistence type="predicted"/>
<gene>
    <name evidence="8" type="ORF">WCD41_02085</name>
</gene>
<dbReference type="SUPFAM" id="SSF54495">
    <property type="entry name" value="UBC-like"/>
    <property type="match status" value="1"/>
</dbReference>
<keyword evidence="2" id="KW-0479">Metal-binding</keyword>
<evidence type="ECO:0000313" key="9">
    <source>
        <dbReference type="Proteomes" id="UP001370100"/>
    </source>
</evidence>
<dbReference type="PROSITE" id="PS50249">
    <property type="entry name" value="MPN"/>
    <property type="match status" value="1"/>
</dbReference>
<sequence>MTGVTRSGHTLAAEQLAALEAVSHGRIEFVDDRGPDGGLVVSLDTSTVPRGPGITVRARERFRLLVPVTFPFDPPHVFVTHRRWAKTPHVQWGRLLCLYASTSVEWTPADGIRGLVERLSLWLERAAADDLDPDDQPLHPPVTYTDRSAGIVVVRADLADRVPWFTAATATAPATVTATAAADTVSASPATATLFAWCRRDDQRLDVLGWCTLAEVVGQVLEDDQTGCDEHGRPYVVVATVLVDDRIGWEFPEHARDLADALDGCGYRRDQLIDAITAATRINRYLRTLDPSPAQGTPAAAHETTPRPTTTGESSVGGPAIDDQVRVLLATPARRVDTARLAHIVAWRFDDLGTDITTLLADFGEQHSTGTPDLDDEHAELNKRVRALVHDWLGFAGIRWSRVYELRDEVTRRRDARSVLSWMRSKRVLLLGVGALGAPVADQVVRAGVSEVLIVDSGRVTPGILVRQPFVDADIGTPKAQALAARLNRIDASAVARALVADVPAALQRGDIDPSAFDLIIDATADVATRAALERRHTSERGRWPALVTMVIGHEARRGVVTVSLPGATRAGQDLLRRVALAGRGEHQAAWGDIAADLFPTKVRDRFSPEPGCSAPTFVGSASEVTALGAQLLTRAAVVLDAAVHPEPTADGDPAPVPPPPMTAIAVRLLPDHPGHLAGRDTPTSTLSWYNDLCTREERFGYELRVAPAALAEMRTETRRGRRVRGPMVETGGMLLGTLDEATGVITIDLATGPSPDSLLSAAFFDHGVEGTQEIVAHHRTRSGDLIGFAGLWHTHPEGPARPSAVDERAIATLTRLGRRAIMLILAGSGPVWEQWCDGTGTPELYARMEHTTAPPRTSRSAVDAAQLGALAGAAVFPGGFADSAPGRGSGSDAYVASALAGSPGRVWRRIKSRFRFGRSRQP</sequence>
<dbReference type="Gene3D" id="3.40.140.10">
    <property type="entry name" value="Cytidine Deaminase, domain 2"/>
    <property type="match status" value="1"/>
</dbReference>
<keyword evidence="4" id="KW-0862">Zinc</keyword>
<dbReference type="InterPro" id="IPR032865">
    <property type="entry name" value="Prok-E2_A"/>
</dbReference>
<dbReference type="Gene3D" id="3.40.50.720">
    <property type="entry name" value="NAD(P)-binding Rossmann-like Domain"/>
    <property type="match status" value="1"/>
</dbReference>
<dbReference type="PANTHER" id="PTHR10953">
    <property type="entry name" value="UBIQUITIN-ACTIVATING ENZYME E1"/>
    <property type="match status" value="1"/>
</dbReference>